<dbReference type="AlphaFoldDB" id="A0ABC9NUB9"/>
<organism evidence="1 2">
    <name type="scientific">Escherichia albertii (strain TW07627)</name>
    <dbReference type="NCBI Taxonomy" id="502347"/>
    <lineage>
        <taxon>Bacteria</taxon>
        <taxon>Pseudomonadati</taxon>
        <taxon>Pseudomonadota</taxon>
        <taxon>Gammaproteobacteria</taxon>
        <taxon>Enterobacterales</taxon>
        <taxon>Enterobacteriaceae</taxon>
        <taxon>Escherichia</taxon>
    </lineage>
</organism>
<protein>
    <submittedName>
        <fullName evidence="1">Uncharacterized protein</fullName>
    </submittedName>
</protein>
<comment type="caution">
    <text evidence="1">The sequence shown here is derived from an EMBL/GenBank/DDBJ whole genome shotgun (WGS) entry which is preliminary data.</text>
</comment>
<evidence type="ECO:0000313" key="2">
    <source>
        <dbReference type="Proteomes" id="UP000003042"/>
    </source>
</evidence>
<accession>A0ABC9NUB9</accession>
<proteinExistence type="predicted"/>
<reference evidence="1 2" key="1">
    <citation type="submission" date="2008-02" db="EMBL/GenBank/DDBJ databases">
        <title>Annotation of Escherichia albertii TW07627.</title>
        <authorList>
            <person name="Sutton G."/>
            <person name="Whittam T.S."/>
            <person name="Sebastian Y."/>
        </authorList>
    </citation>
    <scope>NUCLEOTIDE SEQUENCE [LARGE SCALE GENOMIC DNA]</scope>
    <source>
        <strain evidence="1 2">TW07627</strain>
    </source>
</reference>
<dbReference type="EMBL" id="ABKX01000001">
    <property type="protein sequence ID" value="EDS93835.1"/>
    <property type="molecule type" value="Genomic_DNA"/>
</dbReference>
<gene>
    <name evidence="1" type="ORF">ESCAB7627_0453</name>
</gene>
<dbReference type="Proteomes" id="UP000003042">
    <property type="component" value="Unassembled WGS sequence"/>
</dbReference>
<sequence>MCTFLSIELDHRLKNLFNLFFNLFVKLGKYAEFLVVAYELL</sequence>
<evidence type="ECO:0000313" key="1">
    <source>
        <dbReference type="EMBL" id="EDS93835.1"/>
    </source>
</evidence>
<name>A0ABC9NUB9_ESCAT</name>